<keyword evidence="2 3" id="KW-0808">Transferase</keyword>
<dbReference type="Pfam" id="PF04072">
    <property type="entry name" value="LCM"/>
    <property type="match status" value="1"/>
</dbReference>
<dbReference type="Proteomes" id="UP000520198">
    <property type="component" value="Unassembled WGS sequence"/>
</dbReference>
<dbReference type="PANTHER" id="PTHR43619:SF2">
    <property type="entry name" value="S-ADENOSYL-L-METHIONINE-DEPENDENT METHYLTRANSFERASES SUPERFAMILY PROTEIN"/>
    <property type="match status" value="1"/>
</dbReference>
<evidence type="ECO:0000313" key="3">
    <source>
        <dbReference type="EMBL" id="NVD37395.1"/>
    </source>
</evidence>
<dbReference type="InterPro" id="IPR007213">
    <property type="entry name" value="Ppm1/Ppm2/Tcmp"/>
</dbReference>
<dbReference type="GO" id="GO:0008168">
    <property type="term" value="F:methyltransferase activity"/>
    <property type="evidence" value="ECO:0007669"/>
    <property type="project" value="UniProtKB-KW"/>
</dbReference>
<sequence length="270" mass="30136">MGDGIGLTGVRETLLITLRAKAAESQLADSLLHDHFAADAMRRFGQGTGHLDVGHDMAVGIAMRAYMLDRWTRAFIDRHPDATVLHLGCGLDTRIFRLDPPAEVRWFDVDFPDVIELRRRLYPDRSGYAAIGASITDPALMAQIPDDRPAIVIAEGVLPYIAETDVHDLLLRLCTHLPSGEIAFDAYSHLGIHLLRFNPAIRATGAELRWGIDDPRGLERRVPGLSLLEEVTNYDPAQIDRMSPGARIAIQVFSIIPLLNRMGRLLRYRF</sequence>
<organism evidence="3 4">
    <name type="scientific">Ensifer oleiphilus</name>
    <dbReference type="NCBI Taxonomy" id="2742698"/>
    <lineage>
        <taxon>Bacteria</taxon>
        <taxon>Pseudomonadati</taxon>
        <taxon>Pseudomonadota</taxon>
        <taxon>Alphaproteobacteria</taxon>
        <taxon>Hyphomicrobiales</taxon>
        <taxon>Rhizobiaceae</taxon>
        <taxon>Sinorhizobium/Ensifer group</taxon>
        <taxon>Ensifer</taxon>
    </lineage>
</organism>
<dbReference type="PANTHER" id="PTHR43619">
    <property type="entry name" value="S-ADENOSYL-L-METHIONINE-DEPENDENT METHYLTRANSFERASE YKTD-RELATED"/>
    <property type="match status" value="1"/>
</dbReference>
<name>A0A7Y6UKV3_9HYPH</name>
<dbReference type="EMBL" id="JABWDU010000001">
    <property type="protein sequence ID" value="NVD37395.1"/>
    <property type="molecule type" value="Genomic_DNA"/>
</dbReference>
<dbReference type="SUPFAM" id="SSF53335">
    <property type="entry name" value="S-adenosyl-L-methionine-dependent methyltransferases"/>
    <property type="match status" value="1"/>
</dbReference>
<evidence type="ECO:0000313" key="4">
    <source>
        <dbReference type="Proteomes" id="UP000520198"/>
    </source>
</evidence>
<dbReference type="PIRSF" id="PIRSF028177">
    <property type="entry name" value="Polyketide_synth_Omtfrase_TcmP"/>
    <property type="match status" value="1"/>
</dbReference>
<dbReference type="AlphaFoldDB" id="A0A7Y6UKV3"/>
<accession>A0A7Y6UKV3</accession>
<reference evidence="3 4" key="1">
    <citation type="submission" date="2020-06" db="EMBL/GenBank/DDBJ databases">
        <authorList>
            <person name="Grouzdev D.S."/>
        </authorList>
    </citation>
    <scope>NUCLEOTIDE SEQUENCE [LARGE SCALE GENOMIC DNA]</scope>
    <source>
        <strain evidence="3 4">HO-A22</strain>
    </source>
</reference>
<keyword evidence="4" id="KW-1185">Reference proteome</keyword>
<proteinExistence type="predicted"/>
<gene>
    <name evidence="3" type="ORF">HT585_00900</name>
</gene>
<dbReference type="Gene3D" id="3.40.50.150">
    <property type="entry name" value="Vaccinia Virus protein VP39"/>
    <property type="match status" value="1"/>
</dbReference>
<dbReference type="InterPro" id="IPR029063">
    <property type="entry name" value="SAM-dependent_MTases_sf"/>
</dbReference>
<dbReference type="RefSeq" id="WP_176351207.1">
    <property type="nucleotide sequence ID" value="NZ_JABWDU010000001.1"/>
</dbReference>
<keyword evidence="1 3" id="KW-0489">Methyltransferase</keyword>
<protein>
    <submittedName>
        <fullName evidence="3">Class I SAM-dependent methyltransferase</fullName>
    </submittedName>
</protein>
<evidence type="ECO:0000256" key="1">
    <source>
        <dbReference type="ARBA" id="ARBA00022603"/>
    </source>
</evidence>
<comment type="caution">
    <text evidence="3">The sequence shown here is derived from an EMBL/GenBank/DDBJ whole genome shotgun (WGS) entry which is preliminary data.</text>
</comment>
<dbReference type="GO" id="GO:0032259">
    <property type="term" value="P:methylation"/>
    <property type="evidence" value="ECO:0007669"/>
    <property type="project" value="UniProtKB-KW"/>
</dbReference>
<dbReference type="InterPro" id="IPR016874">
    <property type="entry name" value="TcmP-like"/>
</dbReference>
<evidence type="ECO:0000256" key="2">
    <source>
        <dbReference type="ARBA" id="ARBA00022679"/>
    </source>
</evidence>